<feature type="coiled-coil region" evidence="1">
    <location>
        <begin position="368"/>
        <end position="402"/>
    </location>
</feature>
<reference evidence="2" key="1">
    <citation type="submission" date="2023-05" db="EMBL/GenBank/DDBJ databases">
        <authorList>
            <person name="Zhang X."/>
        </authorList>
    </citation>
    <scope>NUCLEOTIDE SEQUENCE</scope>
    <source>
        <strain evidence="2">YF14B1</strain>
    </source>
</reference>
<dbReference type="Gene3D" id="2.60.40.1120">
    <property type="entry name" value="Carboxypeptidase-like, regulatory domain"/>
    <property type="match status" value="1"/>
</dbReference>
<keyword evidence="2" id="KW-0121">Carboxypeptidase</keyword>
<gene>
    <name evidence="2" type="ORF">QNI16_17430</name>
</gene>
<dbReference type="Pfam" id="PF13715">
    <property type="entry name" value="CarbopepD_reg_2"/>
    <property type="match status" value="1"/>
</dbReference>
<accession>A0AAE3QS98</accession>
<evidence type="ECO:0000313" key="2">
    <source>
        <dbReference type="EMBL" id="MDJ1482291.1"/>
    </source>
</evidence>
<dbReference type="SUPFAM" id="SSF49464">
    <property type="entry name" value="Carboxypeptidase regulatory domain-like"/>
    <property type="match status" value="1"/>
</dbReference>
<keyword evidence="2" id="KW-0378">Hydrolase</keyword>
<dbReference type="RefSeq" id="WP_313981211.1">
    <property type="nucleotide sequence ID" value="NZ_JASJOS010000007.1"/>
</dbReference>
<name>A0AAE3QS98_9BACT</name>
<protein>
    <submittedName>
        <fullName evidence="2">DUF5686 and carboxypeptidase regulatory-like domain-containing protein</fullName>
    </submittedName>
</protein>
<dbReference type="EMBL" id="JASJOS010000007">
    <property type="protein sequence ID" value="MDJ1482291.1"/>
    <property type="molecule type" value="Genomic_DNA"/>
</dbReference>
<dbReference type="GO" id="GO:0004180">
    <property type="term" value="F:carboxypeptidase activity"/>
    <property type="evidence" value="ECO:0007669"/>
    <property type="project" value="UniProtKB-KW"/>
</dbReference>
<dbReference type="Proteomes" id="UP001241110">
    <property type="component" value="Unassembled WGS sequence"/>
</dbReference>
<sequence>MRLWTFTLLISIYFFYSQTSIAGGIRGTIKNTKGEVMPYTSILVKNTSIGTMANEDGKYEVTLKPGTYELQFQYLGYQVLSKSVEVGDEYVTVDVTMQEAVVQLNEVQVGSSDEDAAYTIMRKTISMARFHMLEVDSWSARTYVKGTFRVIDVPFLLKGALKKSNIQVGTTYVLESINEISFQQPDKVKEKAISIRSNLPPGSQPAINFAQLNIYQPAFFGIILPLSPKAFNYYRFTYEGGFEENGKWVNRIKVTPKIKGQNVIEGSIYIVDQLWSIHSYRFKFTDENGINYNLQQIYNLTQDVWMPIQSEITVKANIFGAEGEARYVTSVRNYQLKINPKYHQQPVVVDEKIDKEKAAEVRKQKIDTETALKQKELTRKQLRQLSREMEREDRKERKERGEDVTVMRDYSFNVDTLARKRPSSFWEDERQVPLTDTEIKGYKQADSLYKANEDKIKKDSIKSLPRFRLTHLIFGHTYNYGKQPENEWYPRTFSFDSPLLNLNNPDYFIWNNMGFFNTVEGTVLRTRMRYTERVNKDSRWSLEGNLRYSFERNHLNGGLTFSRGNQQQSFSVSAGHNIFQFNGNNPIPEGVNTVNTLLWERNYMKIYEKTFASIQWNKRFTEKVSFSTSIAFEHRDRLVNRTEYSWFDFKKRELTSNDPSNIELQDQTAFPDHNAWIWASSLTIRPFAKAGIYNGRRYLINNNSPVFTINNRSGFGDVHFNQLELSVGDEFRLLRGGFRYLVRGGLFYGPQKPNYLIDFKHFNGNRTRFQPEGFDFFRLLDYYNYSTTHNYLQAHASQQINRLLFTQFTSLRLYGIRENLFVNALLTTETNVYEVGYGFRGLLKILGAEVVTTFQNGKYVQTGFRLRLGFN</sequence>
<dbReference type="InterPro" id="IPR008969">
    <property type="entry name" value="CarboxyPept-like_regulatory"/>
</dbReference>
<dbReference type="InterPro" id="IPR043741">
    <property type="entry name" value="DUF5686"/>
</dbReference>
<dbReference type="Pfam" id="PF18939">
    <property type="entry name" value="DUF5686"/>
    <property type="match status" value="1"/>
</dbReference>
<organism evidence="2 3">
    <name type="scientific">Xanthocytophaga flava</name>
    <dbReference type="NCBI Taxonomy" id="3048013"/>
    <lineage>
        <taxon>Bacteria</taxon>
        <taxon>Pseudomonadati</taxon>
        <taxon>Bacteroidota</taxon>
        <taxon>Cytophagia</taxon>
        <taxon>Cytophagales</taxon>
        <taxon>Rhodocytophagaceae</taxon>
        <taxon>Xanthocytophaga</taxon>
    </lineage>
</organism>
<evidence type="ECO:0000256" key="1">
    <source>
        <dbReference type="SAM" id="Coils"/>
    </source>
</evidence>
<comment type="caution">
    <text evidence="2">The sequence shown here is derived from an EMBL/GenBank/DDBJ whole genome shotgun (WGS) entry which is preliminary data.</text>
</comment>
<keyword evidence="1" id="KW-0175">Coiled coil</keyword>
<dbReference type="AlphaFoldDB" id="A0AAE3QS98"/>
<evidence type="ECO:0000313" key="3">
    <source>
        <dbReference type="Proteomes" id="UP001241110"/>
    </source>
</evidence>
<keyword evidence="2" id="KW-0645">Protease</keyword>
<proteinExistence type="predicted"/>